<gene>
    <name evidence="2" type="ORF">DXD90_09150</name>
    <name evidence="1" type="ORF">GAQ34_02545</name>
</gene>
<reference evidence="2 3" key="1">
    <citation type="submission" date="2018-08" db="EMBL/GenBank/DDBJ databases">
        <title>A genome reference for cultivated species of the human gut microbiota.</title>
        <authorList>
            <person name="Zou Y."/>
            <person name="Xue W."/>
            <person name="Luo G."/>
        </authorList>
    </citation>
    <scope>NUCLEOTIDE SEQUENCE [LARGE SCALE GENOMIC DNA]</scope>
    <source>
        <strain evidence="2 3">TM10-17</strain>
    </source>
</reference>
<accession>A0A374MXE1</accession>
<evidence type="ECO:0000313" key="1">
    <source>
        <dbReference type="EMBL" id="KAB4187625.1"/>
    </source>
</evidence>
<name>A0A374MXE1_BACUN</name>
<evidence type="ECO:0008006" key="5">
    <source>
        <dbReference type="Google" id="ProtNLM"/>
    </source>
</evidence>
<reference evidence="1 4" key="2">
    <citation type="journal article" date="2019" name="Nat. Med.">
        <title>A library of human gut bacterial isolates paired with longitudinal multiomics data enables mechanistic microbiome research.</title>
        <authorList>
            <person name="Poyet M."/>
            <person name="Groussin M."/>
            <person name="Gibbons S.M."/>
            <person name="Avila-Pacheco J."/>
            <person name="Jiang X."/>
            <person name="Kearney S.M."/>
            <person name="Perrotta A.R."/>
            <person name="Berdy B."/>
            <person name="Zhao S."/>
            <person name="Lieberman T.D."/>
            <person name="Swanson P.K."/>
            <person name="Smith M."/>
            <person name="Roesemann S."/>
            <person name="Alexander J.E."/>
            <person name="Rich S.A."/>
            <person name="Livny J."/>
            <person name="Vlamakis H."/>
            <person name="Clish C."/>
            <person name="Bullock K."/>
            <person name="Deik A."/>
            <person name="Scott J."/>
            <person name="Pierce K.A."/>
            <person name="Xavier R.J."/>
            <person name="Alm E.J."/>
        </authorList>
    </citation>
    <scope>NUCLEOTIDE SEQUENCE [LARGE SCALE GENOMIC DNA]</scope>
    <source>
        <strain evidence="1 4">BIOML-A21</strain>
    </source>
</reference>
<dbReference type="Proteomes" id="UP000442334">
    <property type="component" value="Unassembled WGS sequence"/>
</dbReference>
<sequence length="70" mass="8279">MRNRVKIPSGGYWNYIEIFFKNIFNGCRDYVNMVPGKILWLQANVKFKLINYKTRLRAHLCALSKVDALK</sequence>
<dbReference type="AlphaFoldDB" id="A0A374MXE1"/>
<evidence type="ECO:0000313" key="3">
    <source>
        <dbReference type="Proteomes" id="UP000263754"/>
    </source>
</evidence>
<dbReference type="Proteomes" id="UP000263754">
    <property type="component" value="Unassembled WGS sequence"/>
</dbReference>
<protein>
    <recommendedName>
        <fullName evidence="5">Transposase</fullName>
    </recommendedName>
</protein>
<organism evidence="2 3">
    <name type="scientific">Bacteroides uniformis</name>
    <dbReference type="NCBI Taxonomy" id="820"/>
    <lineage>
        <taxon>Bacteria</taxon>
        <taxon>Pseudomonadati</taxon>
        <taxon>Bacteroidota</taxon>
        <taxon>Bacteroidia</taxon>
        <taxon>Bacteroidales</taxon>
        <taxon>Bacteroidaceae</taxon>
        <taxon>Bacteroides</taxon>
    </lineage>
</organism>
<dbReference type="EMBL" id="WCUA01000002">
    <property type="protein sequence ID" value="KAB4187625.1"/>
    <property type="molecule type" value="Genomic_DNA"/>
</dbReference>
<comment type="caution">
    <text evidence="2">The sequence shown here is derived from an EMBL/GenBank/DDBJ whole genome shotgun (WGS) entry which is preliminary data.</text>
</comment>
<dbReference type="EMBL" id="QSOF01000011">
    <property type="protein sequence ID" value="RGI76169.1"/>
    <property type="molecule type" value="Genomic_DNA"/>
</dbReference>
<evidence type="ECO:0000313" key="2">
    <source>
        <dbReference type="EMBL" id="RGI76169.1"/>
    </source>
</evidence>
<proteinExistence type="predicted"/>
<evidence type="ECO:0000313" key="4">
    <source>
        <dbReference type="Proteomes" id="UP000442334"/>
    </source>
</evidence>